<feature type="domain" description="T6SS Phospholipase effector Tle1-like catalytic" evidence="1">
    <location>
        <begin position="34"/>
        <end position="282"/>
    </location>
</feature>
<dbReference type="RefSeq" id="WP_092078327.1">
    <property type="nucleotide sequence ID" value="NZ_FOYI01000003.1"/>
</dbReference>
<proteinExistence type="predicted"/>
<accession>A0A1I6DHY5</accession>
<dbReference type="PANTHER" id="PTHR33840">
    <property type="match status" value="1"/>
</dbReference>
<dbReference type="Pfam" id="PF09994">
    <property type="entry name" value="T6SS_Tle1-like_cat"/>
    <property type="match status" value="1"/>
</dbReference>
<dbReference type="EMBL" id="FOYI01000003">
    <property type="protein sequence ID" value="SFR05036.1"/>
    <property type="molecule type" value="Genomic_DNA"/>
</dbReference>
<sequence length="364" mass="40625">MRLPALLNRFRNWLFWRPVRSEPARPTRGAIDHVVILDGTMSSLDPGDETNAGLTYKLLTEAGHPVSVYYEPGLHAEHWRNMTDVMTGKGINLQIRRAYGYLASRYRAGDRIFLMGYSRGAYAARSVAGMIDSVGLVRRRHATERTIRAAYRHYQFAAGSAAAAAFREAHCHPEATVEMVGVWDTVKALGVRLPLVWRLTEKHHAFHNHALSPVVRNGFQALAINETREAYDPVLWDCPEDWAEGRIEQVWFRGSHGDVGGELAGFEEARPLSNIPLVWMLERLESCGVALPEGWAARYPTDAAAPSSGTWRRWGKFFLLRRRRVITPGACQSLHASVPDALRAKIVARGAKRAGQKPGAAVET</sequence>
<dbReference type="SUPFAM" id="SSF53474">
    <property type="entry name" value="alpha/beta-Hydrolases"/>
    <property type="match status" value="1"/>
</dbReference>
<gene>
    <name evidence="2" type="ORF">SAMN04515673_103290</name>
</gene>
<keyword evidence="2" id="KW-0378">Hydrolase</keyword>
<evidence type="ECO:0000259" key="1">
    <source>
        <dbReference type="Pfam" id="PF09994"/>
    </source>
</evidence>
<reference evidence="2 3" key="1">
    <citation type="submission" date="2016-10" db="EMBL/GenBank/DDBJ databases">
        <authorList>
            <person name="de Groot N.N."/>
        </authorList>
    </citation>
    <scope>NUCLEOTIDE SEQUENCE [LARGE SCALE GENOMIC DNA]</scope>
    <source>
        <strain evidence="3">KMM 9023,NRIC 0796,JCM 17311,KCTC 23692</strain>
    </source>
</reference>
<dbReference type="AlphaFoldDB" id="A0A1I6DHY5"/>
<dbReference type="STRING" id="871652.SAMN04515673_103290"/>
<evidence type="ECO:0000313" key="3">
    <source>
        <dbReference type="Proteomes" id="UP000199302"/>
    </source>
</evidence>
<keyword evidence="3" id="KW-1185">Reference proteome</keyword>
<dbReference type="InterPro" id="IPR018712">
    <property type="entry name" value="Tle1-like_cat"/>
</dbReference>
<dbReference type="Proteomes" id="UP000199302">
    <property type="component" value="Unassembled WGS sequence"/>
</dbReference>
<name>A0A1I6DHY5_9RHOB</name>
<evidence type="ECO:0000313" key="2">
    <source>
        <dbReference type="EMBL" id="SFR05036.1"/>
    </source>
</evidence>
<dbReference type="InterPro" id="IPR029058">
    <property type="entry name" value="AB_hydrolase_fold"/>
</dbReference>
<protein>
    <submittedName>
        <fullName evidence="2">Uncharacterized alpha/beta hydrolase domain</fullName>
    </submittedName>
</protein>
<dbReference type="OrthoDB" id="4378831at2"/>
<dbReference type="GO" id="GO:0016787">
    <property type="term" value="F:hydrolase activity"/>
    <property type="evidence" value="ECO:0007669"/>
    <property type="project" value="UniProtKB-KW"/>
</dbReference>
<organism evidence="2 3">
    <name type="scientific">Poseidonocella sedimentorum</name>
    <dbReference type="NCBI Taxonomy" id="871652"/>
    <lineage>
        <taxon>Bacteria</taxon>
        <taxon>Pseudomonadati</taxon>
        <taxon>Pseudomonadota</taxon>
        <taxon>Alphaproteobacteria</taxon>
        <taxon>Rhodobacterales</taxon>
        <taxon>Roseobacteraceae</taxon>
        <taxon>Poseidonocella</taxon>
    </lineage>
</organism>
<dbReference type="PANTHER" id="PTHR33840:SF1">
    <property type="entry name" value="TLE1 PHOSPHOLIPASE DOMAIN-CONTAINING PROTEIN"/>
    <property type="match status" value="1"/>
</dbReference>